<evidence type="ECO:0000313" key="2">
    <source>
        <dbReference type="EMBL" id="MEE2035943.1"/>
    </source>
</evidence>
<dbReference type="InterPro" id="IPR016032">
    <property type="entry name" value="Sig_transdc_resp-reg_C-effctor"/>
</dbReference>
<organism evidence="2 3">
    <name type="scientific">Nocardiopsis codii</name>
    <dbReference type="NCBI Taxonomy" id="3065942"/>
    <lineage>
        <taxon>Bacteria</taxon>
        <taxon>Bacillati</taxon>
        <taxon>Actinomycetota</taxon>
        <taxon>Actinomycetes</taxon>
        <taxon>Streptosporangiales</taxon>
        <taxon>Nocardiopsidaceae</taxon>
        <taxon>Nocardiopsis</taxon>
    </lineage>
</organism>
<protein>
    <submittedName>
        <fullName evidence="2">Helix-turn-helix domain-containing protein</fullName>
    </submittedName>
</protein>
<comment type="caution">
    <text evidence="2">The sequence shown here is derived from an EMBL/GenBank/DDBJ whole genome shotgun (WGS) entry which is preliminary data.</text>
</comment>
<dbReference type="SMART" id="SM00421">
    <property type="entry name" value="HTH_LUXR"/>
    <property type="match status" value="1"/>
</dbReference>
<dbReference type="PANTHER" id="PTHR34293">
    <property type="entry name" value="HTH-TYPE TRANSCRIPTIONAL REGULATOR TRMBL2"/>
    <property type="match status" value="1"/>
</dbReference>
<sequence length="221" mass="24045">MTGDQVIRVRGEAELVARAGHLFGTVGSEFLCAANDMSTWSRPNDRAAVAQRMGASLAEGVTVRKLYTPTALTDEAGRHHLFEVAAVGALVRVCASPLPHETIVIDRRVMILADPVPTRDRGFTVTSSPSLIEGVCSLLDAVWQASDPLDVYLRRDRPRIDADQRKILRALAEGLTDETAARRLGVSLRTYRRRVAELLASLESASRFQAGARAGELGLTR</sequence>
<dbReference type="InterPro" id="IPR036388">
    <property type="entry name" value="WH-like_DNA-bd_sf"/>
</dbReference>
<dbReference type="Proteomes" id="UP001356095">
    <property type="component" value="Unassembled WGS sequence"/>
</dbReference>
<dbReference type="InterPro" id="IPR000792">
    <property type="entry name" value="Tscrpt_reg_LuxR_C"/>
</dbReference>
<reference evidence="2 3" key="1">
    <citation type="submission" date="2023-08" db="EMBL/GenBank/DDBJ databases">
        <authorList>
            <person name="Girao M."/>
            <person name="Carvalho M.F."/>
        </authorList>
    </citation>
    <scope>NUCLEOTIDE SEQUENCE [LARGE SCALE GENOMIC DNA]</scope>
    <source>
        <strain evidence="2 3">CT-R113</strain>
    </source>
</reference>
<feature type="domain" description="HTH luxR-type" evidence="1">
    <location>
        <begin position="157"/>
        <end position="214"/>
    </location>
</feature>
<evidence type="ECO:0000313" key="3">
    <source>
        <dbReference type="Proteomes" id="UP001356095"/>
    </source>
</evidence>
<gene>
    <name evidence="2" type="ORF">Q8791_01735</name>
</gene>
<accession>A0ABU7K102</accession>
<proteinExistence type="predicted"/>
<dbReference type="PANTHER" id="PTHR34293:SF1">
    <property type="entry name" value="HTH-TYPE TRANSCRIPTIONAL REGULATOR TRMBL2"/>
    <property type="match status" value="1"/>
</dbReference>
<keyword evidence="3" id="KW-1185">Reference proteome</keyword>
<name>A0ABU7K102_9ACTN</name>
<dbReference type="EMBL" id="JAUZMY010000001">
    <property type="protein sequence ID" value="MEE2035943.1"/>
    <property type="molecule type" value="Genomic_DNA"/>
</dbReference>
<dbReference type="SUPFAM" id="SSF46894">
    <property type="entry name" value="C-terminal effector domain of the bipartite response regulators"/>
    <property type="match status" value="1"/>
</dbReference>
<dbReference type="RefSeq" id="WP_330089761.1">
    <property type="nucleotide sequence ID" value="NZ_JAUZMY010000001.1"/>
</dbReference>
<dbReference type="Pfam" id="PF13384">
    <property type="entry name" value="HTH_23"/>
    <property type="match status" value="1"/>
</dbReference>
<dbReference type="InterPro" id="IPR051797">
    <property type="entry name" value="TrmB-like"/>
</dbReference>
<evidence type="ECO:0000259" key="1">
    <source>
        <dbReference type="SMART" id="SM00421"/>
    </source>
</evidence>
<dbReference type="Gene3D" id="1.10.10.10">
    <property type="entry name" value="Winged helix-like DNA-binding domain superfamily/Winged helix DNA-binding domain"/>
    <property type="match status" value="1"/>
</dbReference>